<dbReference type="OrthoDB" id="3252676at2"/>
<dbReference type="Gene3D" id="1.10.10.10">
    <property type="entry name" value="Winged helix-like DNA-binding domain superfamily/Winged helix DNA-binding domain"/>
    <property type="match status" value="1"/>
</dbReference>
<comment type="caution">
    <text evidence="6">The sequence shown here is derived from an EMBL/GenBank/DDBJ whole genome shotgun (WGS) entry which is preliminary data.</text>
</comment>
<dbReference type="GO" id="GO:0003700">
    <property type="term" value="F:DNA-binding transcription factor activity"/>
    <property type="evidence" value="ECO:0007669"/>
    <property type="project" value="InterPro"/>
</dbReference>
<evidence type="ECO:0000256" key="1">
    <source>
        <dbReference type="ARBA" id="ARBA00009437"/>
    </source>
</evidence>
<dbReference type="InterPro" id="IPR005119">
    <property type="entry name" value="LysR_subst-bd"/>
</dbReference>
<dbReference type="Pfam" id="PF00126">
    <property type="entry name" value="HTH_1"/>
    <property type="match status" value="1"/>
</dbReference>
<name>A0A5A9X9L0_9BACT</name>
<dbReference type="Pfam" id="PF03466">
    <property type="entry name" value="LysR_substrate"/>
    <property type="match status" value="1"/>
</dbReference>
<reference evidence="6 7" key="1">
    <citation type="submission" date="2019-04" db="EMBL/GenBank/DDBJ databases">
        <title>Geobacter ruber sp. nov., ferric-reducing bacteria isolated from paddy soil.</title>
        <authorList>
            <person name="Xu Z."/>
            <person name="Masuda Y."/>
            <person name="Itoh H."/>
            <person name="Senoo K."/>
        </authorList>
    </citation>
    <scope>NUCLEOTIDE SEQUENCE [LARGE SCALE GENOMIC DNA]</scope>
    <source>
        <strain evidence="6 7">Red88</strain>
    </source>
</reference>
<comment type="similarity">
    <text evidence="1">Belongs to the LysR transcriptional regulatory family.</text>
</comment>
<dbReference type="PRINTS" id="PR00039">
    <property type="entry name" value="HTHLYSR"/>
</dbReference>
<keyword evidence="2" id="KW-0805">Transcription regulation</keyword>
<evidence type="ECO:0000256" key="3">
    <source>
        <dbReference type="ARBA" id="ARBA00023125"/>
    </source>
</evidence>
<dbReference type="InterPro" id="IPR036390">
    <property type="entry name" value="WH_DNA-bd_sf"/>
</dbReference>
<keyword evidence="4" id="KW-0804">Transcription</keyword>
<dbReference type="EMBL" id="SRSD01000011">
    <property type="protein sequence ID" value="KAA0888341.1"/>
    <property type="molecule type" value="Genomic_DNA"/>
</dbReference>
<evidence type="ECO:0000313" key="7">
    <source>
        <dbReference type="Proteomes" id="UP000324298"/>
    </source>
</evidence>
<proteinExistence type="inferred from homology"/>
<gene>
    <name evidence="6" type="ORF">ET418_16545</name>
</gene>
<organism evidence="6 7">
    <name type="scientific">Oryzomonas rubra</name>
    <dbReference type="NCBI Taxonomy" id="2509454"/>
    <lineage>
        <taxon>Bacteria</taxon>
        <taxon>Pseudomonadati</taxon>
        <taxon>Thermodesulfobacteriota</taxon>
        <taxon>Desulfuromonadia</taxon>
        <taxon>Geobacterales</taxon>
        <taxon>Geobacteraceae</taxon>
        <taxon>Oryzomonas</taxon>
    </lineage>
</organism>
<dbReference type="Gene3D" id="3.40.190.290">
    <property type="match status" value="1"/>
</dbReference>
<dbReference type="SUPFAM" id="SSF46785">
    <property type="entry name" value="Winged helix' DNA-binding domain"/>
    <property type="match status" value="1"/>
</dbReference>
<dbReference type="GO" id="GO:0000976">
    <property type="term" value="F:transcription cis-regulatory region binding"/>
    <property type="evidence" value="ECO:0007669"/>
    <property type="project" value="TreeGrafter"/>
</dbReference>
<sequence>MRNSLGNLTPKRLYCGCILTVTCPIVKTKVFHAPMSIAHNDVLQGGVVMKSEYLQTLVESIATGSFSKAAETLCVTQSAVSRRIKFIEDQYGFPLIDRSGPVLVPTEAGRIVLEKAEKMLSLEKELLHDLQGISAKPSIMFCCTPAFGVVYLTDILKDFMLSNPDTTELRFFFDMPDKVVDGMREGAYQVGVIEHNENFDLAEFETFELPGDEVVFVSAPELGLADGDVSIDQLTRQDLYTRKEGCCSSKLLDYNMKKLGRDYGEFSRVLYYDDLHLIIDSVRTGGGIAFISRPVVEGLVKEGLLRQHRVTEFEHAYRRTLIVNRAVPAVDTPRFDNFIACILSAFDGSGAERIAAGSKRFCAVHRAAT</sequence>
<evidence type="ECO:0000259" key="5">
    <source>
        <dbReference type="PROSITE" id="PS50931"/>
    </source>
</evidence>
<feature type="domain" description="HTH lysR-type" evidence="5">
    <location>
        <begin position="49"/>
        <end position="106"/>
    </location>
</feature>
<dbReference type="SUPFAM" id="SSF53850">
    <property type="entry name" value="Periplasmic binding protein-like II"/>
    <property type="match status" value="1"/>
</dbReference>
<keyword evidence="7" id="KW-1185">Reference proteome</keyword>
<dbReference type="AlphaFoldDB" id="A0A5A9X9L0"/>
<dbReference type="Proteomes" id="UP000324298">
    <property type="component" value="Unassembled WGS sequence"/>
</dbReference>
<keyword evidence="3" id="KW-0238">DNA-binding</keyword>
<evidence type="ECO:0000313" key="6">
    <source>
        <dbReference type="EMBL" id="KAA0888341.1"/>
    </source>
</evidence>
<dbReference type="InterPro" id="IPR000847">
    <property type="entry name" value="LysR_HTH_N"/>
</dbReference>
<dbReference type="PROSITE" id="PS50931">
    <property type="entry name" value="HTH_LYSR"/>
    <property type="match status" value="1"/>
</dbReference>
<dbReference type="InterPro" id="IPR036388">
    <property type="entry name" value="WH-like_DNA-bd_sf"/>
</dbReference>
<evidence type="ECO:0000256" key="4">
    <source>
        <dbReference type="ARBA" id="ARBA00023163"/>
    </source>
</evidence>
<accession>A0A5A9X9L0</accession>
<protein>
    <submittedName>
        <fullName evidence="6">LysR family transcriptional regulator</fullName>
    </submittedName>
</protein>
<dbReference type="PANTHER" id="PTHR30126:SF91">
    <property type="entry name" value="LYSR FAMILY TRANSCRIPTIONAL REGULATOR"/>
    <property type="match status" value="1"/>
</dbReference>
<dbReference type="NCBIfam" id="NF041036">
    <property type="entry name" value="decaheme_TF"/>
    <property type="match status" value="1"/>
</dbReference>
<evidence type="ECO:0000256" key="2">
    <source>
        <dbReference type="ARBA" id="ARBA00023015"/>
    </source>
</evidence>
<dbReference type="PANTHER" id="PTHR30126">
    <property type="entry name" value="HTH-TYPE TRANSCRIPTIONAL REGULATOR"/>
    <property type="match status" value="1"/>
</dbReference>
<dbReference type="CDD" id="cd05466">
    <property type="entry name" value="PBP2_LTTR_substrate"/>
    <property type="match status" value="1"/>
</dbReference>